<dbReference type="EMBL" id="QZWG01000007">
    <property type="protein sequence ID" value="RZC04705.1"/>
    <property type="molecule type" value="Genomic_DNA"/>
</dbReference>
<dbReference type="PANTHER" id="PTHR33647">
    <property type="entry name" value="OS01G0793900 PROTEIN"/>
    <property type="match status" value="1"/>
</dbReference>
<dbReference type="AlphaFoldDB" id="A0A445K1U6"/>
<name>A0A445K1U6_GLYSO</name>
<keyword evidence="3" id="KW-1185">Reference proteome</keyword>
<feature type="region of interest" description="Disordered" evidence="1">
    <location>
        <begin position="1"/>
        <end position="64"/>
    </location>
</feature>
<feature type="compositionally biased region" description="Polar residues" evidence="1">
    <location>
        <begin position="1"/>
        <end position="12"/>
    </location>
</feature>
<evidence type="ECO:0000256" key="1">
    <source>
        <dbReference type="SAM" id="MobiDB-lite"/>
    </source>
</evidence>
<comment type="caution">
    <text evidence="2">The sequence shown here is derived from an EMBL/GenBank/DDBJ whole genome shotgun (WGS) entry which is preliminary data.</text>
</comment>
<organism evidence="2 3">
    <name type="scientific">Glycine soja</name>
    <name type="common">Wild soybean</name>
    <dbReference type="NCBI Taxonomy" id="3848"/>
    <lineage>
        <taxon>Eukaryota</taxon>
        <taxon>Viridiplantae</taxon>
        <taxon>Streptophyta</taxon>
        <taxon>Embryophyta</taxon>
        <taxon>Tracheophyta</taxon>
        <taxon>Spermatophyta</taxon>
        <taxon>Magnoliopsida</taxon>
        <taxon>eudicotyledons</taxon>
        <taxon>Gunneridae</taxon>
        <taxon>Pentapetalae</taxon>
        <taxon>rosids</taxon>
        <taxon>fabids</taxon>
        <taxon>Fabales</taxon>
        <taxon>Fabaceae</taxon>
        <taxon>Papilionoideae</taxon>
        <taxon>50 kb inversion clade</taxon>
        <taxon>NPAAA clade</taxon>
        <taxon>indigoferoid/millettioid clade</taxon>
        <taxon>Phaseoleae</taxon>
        <taxon>Glycine</taxon>
        <taxon>Glycine subgen. Soja</taxon>
    </lineage>
</organism>
<dbReference type="Proteomes" id="UP000289340">
    <property type="component" value="Chromosome 7"/>
</dbReference>
<evidence type="ECO:0000313" key="2">
    <source>
        <dbReference type="EMBL" id="RZC04705.1"/>
    </source>
</evidence>
<dbReference type="PANTHER" id="PTHR33647:SF10">
    <property type="entry name" value="DUF4228 DOMAIN-CONTAINING PROTEIN"/>
    <property type="match status" value="1"/>
</dbReference>
<protein>
    <submittedName>
        <fullName evidence="2">Uncharacterized protein</fullName>
    </submittedName>
</protein>
<sequence length="259" mass="29343">MGNCCEPTSSTGWDGEDWSDLTTSKKTRSNKVFDETLAHGKVQKKEKLMGPLRASPDANGKATDVRISKKELAELLEKQQVHVNNKKQVGRASSEQVLLRLIKARRHHDSRHGFWRPDLESIPEIASICESMGNCCKPASSMEWDGEDWSDLTSKKTRSSKVFEEAHTHGHGHWLNLGKVQKEKLMEALRVSPNANGKVKIKISKKELAELLEKQQHVNKKQVGRASAEQVLLRLINARDHDARHRLWRPELESIPEQG</sequence>
<accession>A0A445K1U6</accession>
<gene>
    <name evidence="2" type="ORF">D0Y65_019025</name>
</gene>
<evidence type="ECO:0000313" key="3">
    <source>
        <dbReference type="Proteomes" id="UP000289340"/>
    </source>
</evidence>
<feature type="compositionally biased region" description="Basic and acidic residues" evidence="1">
    <location>
        <begin position="31"/>
        <end position="48"/>
    </location>
</feature>
<proteinExistence type="predicted"/>
<reference evidence="2 3" key="1">
    <citation type="submission" date="2018-09" db="EMBL/GenBank/DDBJ databases">
        <title>A high-quality reference genome of wild soybean provides a powerful tool to mine soybean genomes.</title>
        <authorList>
            <person name="Xie M."/>
            <person name="Chung C.Y.L."/>
            <person name="Li M.-W."/>
            <person name="Wong F.-L."/>
            <person name="Chan T.-F."/>
            <person name="Lam H.-M."/>
        </authorList>
    </citation>
    <scope>NUCLEOTIDE SEQUENCE [LARGE SCALE GENOMIC DNA]</scope>
    <source>
        <strain evidence="3">cv. W05</strain>
        <tissue evidence="2">Hypocotyl of etiolated seedlings</tissue>
    </source>
</reference>